<dbReference type="InterPro" id="IPR035903">
    <property type="entry name" value="HesB-like_dom_sf"/>
</dbReference>
<gene>
    <name evidence="1" type="ORF">KAK06_17965</name>
</gene>
<evidence type="ECO:0000313" key="1">
    <source>
        <dbReference type="EMBL" id="MBQ0960846.1"/>
    </source>
</evidence>
<sequence>MLTLSDAAVSQIRWSAAQSGCEGAALRVAARLGADGSLDYGMGFDDPGDDDLNLEFDGLVVLVAPSSQPLLDGTTLDFVELEPGQSAFIFVPPQHCANDTEKAARGGCGSGGCGNCRSA</sequence>
<dbReference type="GO" id="GO:0051537">
    <property type="term" value="F:2 iron, 2 sulfur cluster binding"/>
    <property type="evidence" value="ECO:0007669"/>
    <property type="project" value="InterPro"/>
</dbReference>
<dbReference type="AlphaFoldDB" id="A0A940YMW9"/>
<dbReference type="EMBL" id="JAGQDE010000018">
    <property type="protein sequence ID" value="MBQ0960846.1"/>
    <property type="molecule type" value="Genomic_DNA"/>
</dbReference>
<organism evidence="1 2">
    <name type="scientific">Ideonella aquatica</name>
    <dbReference type="NCBI Taxonomy" id="2824119"/>
    <lineage>
        <taxon>Bacteria</taxon>
        <taxon>Pseudomonadati</taxon>
        <taxon>Pseudomonadota</taxon>
        <taxon>Betaproteobacteria</taxon>
        <taxon>Burkholderiales</taxon>
        <taxon>Sphaerotilaceae</taxon>
        <taxon>Ideonella</taxon>
    </lineage>
</organism>
<reference evidence="1" key="1">
    <citation type="submission" date="2021-04" db="EMBL/GenBank/DDBJ databases">
        <title>The genome sequence of Ideonella sp. 4Y11.</title>
        <authorList>
            <person name="Liu Y."/>
        </authorList>
    </citation>
    <scope>NUCLEOTIDE SEQUENCE</scope>
    <source>
        <strain evidence="1">4Y11</strain>
    </source>
</reference>
<dbReference type="SUPFAM" id="SSF89360">
    <property type="entry name" value="HesB-like domain"/>
    <property type="match status" value="1"/>
</dbReference>
<accession>A0A940YMW9</accession>
<dbReference type="InterPro" id="IPR006058">
    <property type="entry name" value="2Fe2S_fd_BS"/>
</dbReference>
<name>A0A940YMW9_9BURK</name>
<dbReference type="RefSeq" id="WP_210803515.1">
    <property type="nucleotide sequence ID" value="NZ_JAGQDE010000018.1"/>
</dbReference>
<dbReference type="Gene3D" id="2.60.300.12">
    <property type="entry name" value="HesB-like domain"/>
    <property type="match status" value="1"/>
</dbReference>
<dbReference type="PROSITE" id="PS00197">
    <property type="entry name" value="2FE2S_FER_1"/>
    <property type="match status" value="1"/>
</dbReference>
<evidence type="ECO:0008006" key="3">
    <source>
        <dbReference type="Google" id="ProtNLM"/>
    </source>
</evidence>
<dbReference type="Proteomes" id="UP000678374">
    <property type="component" value="Unassembled WGS sequence"/>
</dbReference>
<proteinExistence type="predicted"/>
<evidence type="ECO:0000313" key="2">
    <source>
        <dbReference type="Proteomes" id="UP000678374"/>
    </source>
</evidence>
<protein>
    <recommendedName>
        <fullName evidence="3">Iron-sulfur cluster assembly accessory protein</fullName>
    </recommendedName>
</protein>
<keyword evidence="2" id="KW-1185">Reference proteome</keyword>
<comment type="caution">
    <text evidence="1">The sequence shown here is derived from an EMBL/GenBank/DDBJ whole genome shotgun (WGS) entry which is preliminary data.</text>
</comment>